<feature type="transmembrane region" description="Helical" evidence="1">
    <location>
        <begin position="12"/>
        <end position="32"/>
    </location>
</feature>
<evidence type="ECO:0000313" key="2">
    <source>
        <dbReference type="EMBL" id="OGZ33752.1"/>
    </source>
</evidence>
<proteinExistence type="predicted"/>
<dbReference type="EMBL" id="MHMW01000026">
    <property type="protein sequence ID" value="OGZ33752.1"/>
    <property type="molecule type" value="Genomic_DNA"/>
</dbReference>
<dbReference type="PROSITE" id="PS00409">
    <property type="entry name" value="PROKAR_NTER_METHYL"/>
    <property type="match status" value="1"/>
</dbReference>
<dbReference type="NCBIfam" id="TIGR02532">
    <property type="entry name" value="IV_pilin_GFxxxE"/>
    <property type="match status" value="1"/>
</dbReference>
<organism evidence="2 3">
    <name type="scientific">Candidatus Portnoybacteria bacterium RBG_19FT_COMBO_36_7</name>
    <dbReference type="NCBI Taxonomy" id="1801992"/>
    <lineage>
        <taxon>Bacteria</taxon>
        <taxon>Candidatus Portnoyibacteriota</taxon>
    </lineage>
</organism>
<evidence type="ECO:0000313" key="3">
    <source>
        <dbReference type="Proteomes" id="UP000179099"/>
    </source>
</evidence>
<dbReference type="Gene3D" id="3.30.700.10">
    <property type="entry name" value="Glycoprotein, Type 4 Pilin"/>
    <property type="match status" value="1"/>
</dbReference>
<evidence type="ECO:0000256" key="1">
    <source>
        <dbReference type="SAM" id="Phobius"/>
    </source>
</evidence>
<dbReference type="Pfam" id="PF07963">
    <property type="entry name" value="N_methyl"/>
    <property type="match status" value="1"/>
</dbReference>
<evidence type="ECO:0008006" key="4">
    <source>
        <dbReference type="Google" id="ProtNLM"/>
    </source>
</evidence>
<sequence length="175" mass="19466">MILKPRQGFTLLEMLIVLAIISIMATLILVRYREGQKTYVLSQAAQTLVGNIREAQNLAITGAEVKKPDGNDYPRIGGYGIYIKDETHYVLFMNEESDPSACPIGLVPQHEIKTAVKLPDGTTIDQLGKYIFYTPPNAHTCIEGDDEPIIFTIRQNSSGRKIEIYVNAAGRIEVQ</sequence>
<gene>
    <name evidence="2" type="ORF">A2Y98_03215</name>
</gene>
<dbReference type="InterPro" id="IPR012902">
    <property type="entry name" value="N_methyl_site"/>
</dbReference>
<protein>
    <recommendedName>
        <fullName evidence="4">General secretion pathway GspH domain-containing protein</fullName>
    </recommendedName>
</protein>
<comment type="caution">
    <text evidence="2">The sequence shown here is derived from an EMBL/GenBank/DDBJ whole genome shotgun (WGS) entry which is preliminary data.</text>
</comment>
<dbReference type="InterPro" id="IPR045584">
    <property type="entry name" value="Pilin-like"/>
</dbReference>
<keyword evidence="1" id="KW-1133">Transmembrane helix</keyword>
<keyword evidence="1" id="KW-0472">Membrane</keyword>
<keyword evidence="1" id="KW-0812">Transmembrane</keyword>
<dbReference type="SUPFAM" id="SSF54523">
    <property type="entry name" value="Pili subunits"/>
    <property type="match status" value="1"/>
</dbReference>
<name>A0A1G2F7K3_9BACT</name>
<dbReference type="Proteomes" id="UP000179099">
    <property type="component" value="Unassembled WGS sequence"/>
</dbReference>
<accession>A0A1G2F7K3</accession>
<dbReference type="AlphaFoldDB" id="A0A1G2F7K3"/>
<dbReference type="STRING" id="1801992.A2Y98_03215"/>
<reference evidence="2 3" key="1">
    <citation type="journal article" date="2016" name="Nat. Commun.">
        <title>Thousands of microbial genomes shed light on interconnected biogeochemical processes in an aquifer system.</title>
        <authorList>
            <person name="Anantharaman K."/>
            <person name="Brown C.T."/>
            <person name="Hug L.A."/>
            <person name="Sharon I."/>
            <person name="Castelle C.J."/>
            <person name="Probst A.J."/>
            <person name="Thomas B.C."/>
            <person name="Singh A."/>
            <person name="Wilkins M.J."/>
            <person name="Karaoz U."/>
            <person name="Brodie E.L."/>
            <person name="Williams K.H."/>
            <person name="Hubbard S.S."/>
            <person name="Banfield J.F."/>
        </authorList>
    </citation>
    <scope>NUCLEOTIDE SEQUENCE [LARGE SCALE GENOMIC DNA]</scope>
</reference>